<dbReference type="InterPro" id="IPR007466">
    <property type="entry name" value="Peptidyl-Arg-deiminase_porph"/>
</dbReference>
<dbReference type="GO" id="GO:0047632">
    <property type="term" value="F:agmatine deiminase activity"/>
    <property type="evidence" value="ECO:0007669"/>
    <property type="project" value="TreeGrafter"/>
</dbReference>
<dbReference type="AlphaFoldDB" id="W9J162"/>
<sequence>MRAYSPRFETIRLSPSTRKTQTQPRSTLMFRTLQRSIKAPVKSFMDPSQIQRISGRYRMPPEWQKHSQTLTAWPSPASIVDEKILRQARAEVSALSNAISRFEPITMFARPEDVHEASATVSDNVTVRPLAVSELWIRDTGPVFVHGTQNGCSTGLKLNFNYWGAKIPSSGDEAVAANIEIPEASVIDRKDEKDGSAPQGSVIPIIDGGFTSEGGAIEVDGDGTLLATESSIVNENRNPRKSKKELEELFEKYFGIHKVIWLTGVKGYDITDFHIDAFARFIKEGQVLLSRPSERADPLVIQAYKEAKEILRNATDHRGRRLEVFEVEEPHPSDLPGENWDHFDVTVASYANYYLPNGGLIMPRFRVGKLDDDAYELFRQHFPDREVVQVDLNILPKLGGGIHCATQQVPMEGWFGRAVRRGELKF</sequence>
<gene>
    <name evidence="3" type="ORF">FOYG_00694</name>
</gene>
<evidence type="ECO:0000256" key="2">
    <source>
        <dbReference type="SAM" id="MobiDB-lite"/>
    </source>
</evidence>
<dbReference type="HOGENOM" id="CLU_037682_2_0_1"/>
<organism evidence="3 4">
    <name type="scientific">Fusarium oxysporum NRRL 32931</name>
    <dbReference type="NCBI Taxonomy" id="660029"/>
    <lineage>
        <taxon>Eukaryota</taxon>
        <taxon>Fungi</taxon>
        <taxon>Dikarya</taxon>
        <taxon>Ascomycota</taxon>
        <taxon>Pezizomycotina</taxon>
        <taxon>Sordariomycetes</taxon>
        <taxon>Hypocreomycetidae</taxon>
        <taxon>Hypocreales</taxon>
        <taxon>Nectriaceae</taxon>
        <taxon>Fusarium</taxon>
        <taxon>Fusarium oxysporum species complex</taxon>
    </lineage>
</organism>
<evidence type="ECO:0008006" key="5">
    <source>
        <dbReference type="Google" id="ProtNLM"/>
    </source>
</evidence>
<feature type="compositionally biased region" description="Polar residues" evidence="2">
    <location>
        <begin position="13"/>
        <end position="24"/>
    </location>
</feature>
<reference evidence="3 4" key="1">
    <citation type="submission" date="2011-06" db="EMBL/GenBank/DDBJ databases">
        <title>The Genome Sequence of Fusarium oxysporum FOSC 3-a.</title>
        <authorList>
            <consortium name="The Broad Institute Genome Sequencing Platform"/>
            <person name="Ma L.-J."/>
            <person name="Gale L.R."/>
            <person name="Schwartz D.C."/>
            <person name="Zhou S."/>
            <person name="Corby-Kistler H."/>
            <person name="Young S.K."/>
            <person name="Zeng Q."/>
            <person name="Gargeya S."/>
            <person name="Fitzgerald M."/>
            <person name="Haas B."/>
            <person name="Abouelleil A."/>
            <person name="Alvarado L."/>
            <person name="Arachchi H.M."/>
            <person name="Berlin A."/>
            <person name="Brown A."/>
            <person name="Chapman S.B."/>
            <person name="Chen Z."/>
            <person name="Dunbar C."/>
            <person name="Freedman E."/>
            <person name="Gearin G."/>
            <person name="Gellesch M."/>
            <person name="Goldberg J."/>
            <person name="Griggs A."/>
            <person name="Gujja S."/>
            <person name="Heiman D."/>
            <person name="Howarth C."/>
            <person name="Larson L."/>
            <person name="Lui A."/>
            <person name="MacDonald P.J.P."/>
            <person name="Mehta T."/>
            <person name="Montmayeur A."/>
            <person name="Murphy C."/>
            <person name="Neiman D."/>
            <person name="Pearson M."/>
            <person name="Priest M."/>
            <person name="Roberts A."/>
            <person name="Saif S."/>
            <person name="Shea T."/>
            <person name="Shenoy N."/>
            <person name="Sisk P."/>
            <person name="Stolte C."/>
            <person name="Sykes S."/>
            <person name="Wortman J."/>
            <person name="Nusbaum C."/>
            <person name="Birren B."/>
        </authorList>
    </citation>
    <scope>NUCLEOTIDE SEQUENCE [LARGE SCALE GENOMIC DNA]</scope>
    <source>
        <strain evidence="4">FOSC 3-a</strain>
    </source>
</reference>
<dbReference type="SUPFAM" id="SSF55909">
    <property type="entry name" value="Pentein"/>
    <property type="match status" value="1"/>
</dbReference>
<dbReference type="GO" id="GO:0004668">
    <property type="term" value="F:protein-arginine deiminase activity"/>
    <property type="evidence" value="ECO:0007669"/>
    <property type="project" value="InterPro"/>
</dbReference>
<evidence type="ECO:0000256" key="1">
    <source>
        <dbReference type="ARBA" id="ARBA00022801"/>
    </source>
</evidence>
<protein>
    <recommendedName>
        <fullName evidence="5">Agmatine deiminase</fullName>
    </recommendedName>
</protein>
<dbReference type="Gene3D" id="3.75.10.10">
    <property type="entry name" value="L-arginine/glycine Amidinotransferase, Chain A"/>
    <property type="match status" value="1"/>
</dbReference>
<name>W9J162_FUSOX</name>
<feature type="region of interest" description="Disordered" evidence="2">
    <location>
        <begin position="1"/>
        <end position="24"/>
    </location>
</feature>
<evidence type="ECO:0000313" key="4">
    <source>
        <dbReference type="Proteomes" id="UP000030753"/>
    </source>
</evidence>
<dbReference type="PANTHER" id="PTHR31377:SF0">
    <property type="entry name" value="AGMATINE DEIMINASE-RELATED"/>
    <property type="match status" value="1"/>
</dbReference>
<keyword evidence="1" id="KW-0378">Hydrolase</keyword>
<dbReference type="PANTHER" id="PTHR31377">
    <property type="entry name" value="AGMATINE DEIMINASE-RELATED"/>
    <property type="match status" value="1"/>
</dbReference>
<dbReference type="OrthoDB" id="544103at2759"/>
<dbReference type="EMBL" id="JH717839">
    <property type="protein sequence ID" value="EWZ00989.1"/>
    <property type="molecule type" value="Genomic_DNA"/>
</dbReference>
<proteinExistence type="predicted"/>
<evidence type="ECO:0000313" key="3">
    <source>
        <dbReference type="EMBL" id="EWZ00989.1"/>
    </source>
</evidence>
<dbReference type="Pfam" id="PF04371">
    <property type="entry name" value="PAD_porph"/>
    <property type="match status" value="1"/>
</dbReference>
<dbReference type="GO" id="GO:0009446">
    <property type="term" value="P:putrescine biosynthetic process"/>
    <property type="evidence" value="ECO:0007669"/>
    <property type="project" value="InterPro"/>
</dbReference>
<accession>W9J162</accession>
<dbReference type="Proteomes" id="UP000030753">
    <property type="component" value="Unassembled WGS sequence"/>
</dbReference>